<dbReference type="GO" id="GO:0004519">
    <property type="term" value="F:endonuclease activity"/>
    <property type="evidence" value="ECO:0007669"/>
    <property type="project" value="UniProtKB-KW"/>
</dbReference>
<accession>A0ABU2GLQ3</accession>
<proteinExistence type="predicted"/>
<dbReference type="EMBL" id="JAMQOP010000006">
    <property type="protein sequence ID" value="MDS0301356.1"/>
    <property type="molecule type" value="Genomic_DNA"/>
</dbReference>
<protein>
    <submittedName>
        <fullName evidence="2">HNH endonuclease</fullName>
    </submittedName>
</protein>
<keyword evidence="2" id="KW-0378">Hydrolase</keyword>
<comment type="caution">
    <text evidence="2">The sequence shown here is derived from an EMBL/GenBank/DDBJ whole genome shotgun (WGS) entry which is preliminary data.</text>
</comment>
<feature type="domain" description="HNH nuclease" evidence="1">
    <location>
        <begin position="214"/>
        <end position="265"/>
    </location>
</feature>
<gene>
    <name evidence="2" type="ORF">NDI76_21725</name>
</gene>
<organism evidence="2 3">
    <name type="scientific">Halogeometricum salsisoli</name>
    <dbReference type="NCBI Taxonomy" id="2950536"/>
    <lineage>
        <taxon>Archaea</taxon>
        <taxon>Methanobacteriati</taxon>
        <taxon>Methanobacteriota</taxon>
        <taxon>Stenosarchaea group</taxon>
        <taxon>Halobacteria</taxon>
        <taxon>Halobacteriales</taxon>
        <taxon>Haloferacaceae</taxon>
        <taxon>Halogeometricum</taxon>
    </lineage>
</organism>
<name>A0ABU2GLQ3_9EURY</name>
<evidence type="ECO:0000313" key="2">
    <source>
        <dbReference type="EMBL" id="MDS0301356.1"/>
    </source>
</evidence>
<dbReference type="RefSeq" id="WP_310926239.1">
    <property type="nucleotide sequence ID" value="NZ_JAMQOP010000006.1"/>
</dbReference>
<reference evidence="2 3" key="1">
    <citation type="submission" date="2022-06" db="EMBL/GenBank/DDBJ databases">
        <title>Halogeometricum sp. a new haloarchaeum isolate from saline soil.</title>
        <authorList>
            <person name="Strakova D."/>
            <person name="Galisteo C."/>
            <person name="Sanchez-Porro C."/>
            <person name="Ventosa A."/>
        </authorList>
    </citation>
    <scope>NUCLEOTIDE SEQUENCE [LARGE SCALE GENOMIC DNA]</scope>
    <source>
        <strain evidence="2 3">S1BR25-6</strain>
    </source>
</reference>
<evidence type="ECO:0000313" key="3">
    <source>
        <dbReference type="Proteomes" id="UP001257060"/>
    </source>
</evidence>
<dbReference type="Pfam" id="PF13391">
    <property type="entry name" value="HNH_2"/>
    <property type="match status" value="1"/>
</dbReference>
<evidence type="ECO:0000259" key="1">
    <source>
        <dbReference type="Pfam" id="PF13391"/>
    </source>
</evidence>
<keyword evidence="3" id="KW-1185">Reference proteome</keyword>
<keyword evidence="2" id="KW-0255">Endonuclease</keyword>
<sequence length="317" mass="35734">MFGGGDRYVETLDKILTFVDAHQPTTDELIGWHRGAFSNVSSRDSIMRRVSYLRQVGFLNQVDDQWTLGPAGEEYTSDYETETLFRIMCDRNVGLRSLLYELSVGPLTIEEISEQQLDTHPEQGWSRGQTDMAKQRANWLRSMGLVEKQSGAYELTAAGEQFVENAVEAWADTDWTSVAPDAELTASTYETVSYARAVDPEFRATVLSRYGATCPISGVDHAGLLDVAHVLPWSEYPDHRADLANVLPLSKIHHAAFDRELFTIDRDYRLRINPSFETQSDVLRQTIVDQAGKQIPLPSGGVDPSYFEQRNSALDWF</sequence>
<dbReference type="InterPro" id="IPR003615">
    <property type="entry name" value="HNH_nuc"/>
</dbReference>
<dbReference type="Proteomes" id="UP001257060">
    <property type="component" value="Unassembled WGS sequence"/>
</dbReference>
<keyword evidence="2" id="KW-0540">Nuclease</keyword>